<comment type="caution">
    <text evidence="3">The sequence shown here is derived from an EMBL/GenBank/DDBJ whole genome shotgun (WGS) entry which is preliminary data.</text>
</comment>
<dbReference type="EMBL" id="DXCN01000070">
    <property type="protein sequence ID" value="HIY95804.1"/>
    <property type="molecule type" value="Genomic_DNA"/>
</dbReference>
<dbReference type="PANTHER" id="PTHR43236">
    <property type="entry name" value="ANTITOXIN HIGA1"/>
    <property type="match status" value="1"/>
</dbReference>
<dbReference type="InterPro" id="IPR001387">
    <property type="entry name" value="Cro/C1-type_HTH"/>
</dbReference>
<dbReference type="PROSITE" id="PS50943">
    <property type="entry name" value="HTH_CROC1"/>
    <property type="match status" value="1"/>
</dbReference>
<sequence length="361" mass="41301">MNGIQFVFDPARLSQARKALGMTKKDLAQKTSVTPSAITQFESGIISPSAENIENMARSLQVSPDYFKAGRPMFRSADKGIHFRSLRSTSVRDRDKAASYIERLWELVNFFESEVQLPQVDIPLYPSAKYLPEDAARIIRKEWDMKPGPVQNLTNFIEFHGTIVSILNLPEGEKIGAFSVWSHERPLILINPGRTKNVYVQRFTLAHELGHLVMHDEVIPGDKDQEREADRFAAEFLLPKDIIKYEIPNRIDISKYELLSQRWGVSVEALLYRAKELGISSEQSIRRGFMNLNLRKSGNNIYYPPSNMYPGELPKVLSRAAEVIEEEYSIAEISDVIKIPPKFIRLILGERDRRPTLKLLE</sequence>
<comment type="similarity">
    <text evidence="1">Belongs to the short-chain fatty acyl-CoA assimilation regulator (ScfR) family.</text>
</comment>
<dbReference type="GO" id="GO:0003677">
    <property type="term" value="F:DNA binding"/>
    <property type="evidence" value="ECO:0007669"/>
    <property type="project" value="InterPro"/>
</dbReference>
<dbReference type="PANTHER" id="PTHR43236:SF1">
    <property type="entry name" value="BLL7220 PROTEIN"/>
    <property type="match status" value="1"/>
</dbReference>
<reference evidence="3" key="1">
    <citation type="journal article" date="2021" name="PeerJ">
        <title>Extensive microbial diversity within the chicken gut microbiome revealed by metagenomics and culture.</title>
        <authorList>
            <person name="Gilroy R."/>
            <person name="Ravi A."/>
            <person name="Getino M."/>
            <person name="Pursley I."/>
            <person name="Horton D.L."/>
            <person name="Alikhan N.F."/>
            <person name="Baker D."/>
            <person name="Gharbi K."/>
            <person name="Hall N."/>
            <person name="Watson M."/>
            <person name="Adriaenssens E.M."/>
            <person name="Foster-Nyarko E."/>
            <person name="Jarju S."/>
            <person name="Secka A."/>
            <person name="Antonio M."/>
            <person name="Oren A."/>
            <person name="Chaudhuri R.R."/>
            <person name="La Ragione R."/>
            <person name="Hildebrand F."/>
            <person name="Pallen M.J."/>
        </authorList>
    </citation>
    <scope>NUCLEOTIDE SEQUENCE</scope>
    <source>
        <strain evidence="3">ChiHjej12B11-9195</strain>
    </source>
</reference>
<dbReference type="InterPro" id="IPR010359">
    <property type="entry name" value="IrrE_HExxH"/>
</dbReference>
<protein>
    <submittedName>
        <fullName evidence="3">XRE family transcriptional regulator</fullName>
    </submittedName>
</protein>
<evidence type="ECO:0000259" key="2">
    <source>
        <dbReference type="PROSITE" id="PS50943"/>
    </source>
</evidence>
<feature type="domain" description="HTH cro/C1-type" evidence="2">
    <location>
        <begin position="13"/>
        <end position="67"/>
    </location>
</feature>
<dbReference type="SMART" id="SM00530">
    <property type="entry name" value="HTH_XRE"/>
    <property type="match status" value="1"/>
</dbReference>
<gene>
    <name evidence="3" type="ORF">H9821_09160</name>
</gene>
<dbReference type="InterPro" id="IPR010982">
    <property type="entry name" value="Lambda_DNA-bd_dom_sf"/>
</dbReference>
<organism evidence="3 4">
    <name type="scientific">Candidatus Rothia avicola</name>
    <dbReference type="NCBI Taxonomy" id="2840478"/>
    <lineage>
        <taxon>Bacteria</taxon>
        <taxon>Bacillati</taxon>
        <taxon>Actinomycetota</taxon>
        <taxon>Actinomycetes</taxon>
        <taxon>Micrococcales</taxon>
        <taxon>Micrococcaceae</taxon>
        <taxon>Rothia</taxon>
    </lineage>
</organism>
<dbReference type="CDD" id="cd00093">
    <property type="entry name" value="HTH_XRE"/>
    <property type="match status" value="1"/>
</dbReference>
<dbReference type="Gene3D" id="1.10.260.40">
    <property type="entry name" value="lambda repressor-like DNA-binding domains"/>
    <property type="match status" value="1"/>
</dbReference>
<evidence type="ECO:0000313" key="4">
    <source>
        <dbReference type="Proteomes" id="UP000824134"/>
    </source>
</evidence>
<dbReference type="Pfam" id="PF01381">
    <property type="entry name" value="HTH_3"/>
    <property type="match status" value="1"/>
</dbReference>
<reference evidence="3" key="2">
    <citation type="submission" date="2021-04" db="EMBL/GenBank/DDBJ databases">
        <authorList>
            <person name="Gilroy R."/>
        </authorList>
    </citation>
    <scope>NUCLEOTIDE SEQUENCE</scope>
    <source>
        <strain evidence="3">ChiHjej12B11-9195</strain>
    </source>
</reference>
<dbReference type="SUPFAM" id="SSF47413">
    <property type="entry name" value="lambda repressor-like DNA-binding domains"/>
    <property type="match status" value="1"/>
</dbReference>
<name>A0A9D2CQ81_9MICC</name>
<dbReference type="Pfam" id="PF06114">
    <property type="entry name" value="Peptidase_M78"/>
    <property type="match status" value="1"/>
</dbReference>
<evidence type="ECO:0000256" key="1">
    <source>
        <dbReference type="ARBA" id="ARBA00007227"/>
    </source>
</evidence>
<evidence type="ECO:0000313" key="3">
    <source>
        <dbReference type="EMBL" id="HIY95804.1"/>
    </source>
</evidence>
<accession>A0A9D2CQ81</accession>
<dbReference type="AlphaFoldDB" id="A0A9D2CQ81"/>
<dbReference type="Gene3D" id="1.10.10.2910">
    <property type="match status" value="1"/>
</dbReference>
<proteinExistence type="inferred from homology"/>
<dbReference type="Proteomes" id="UP000824134">
    <property type="component" value="Unassembled WGS sequence"/>
</dbReference>
<dbReference type="InterPro" id="IPR052345">
    <property type="entry name" value="Rad_response_metalloprotease"/>
</dbReference>